<protein>
    <submittedName>
        <fullName evidence="1">Uncharacterized protein</fullName>
    </submittedName>
</protein>
<keyword evidence="2" id="KW-1185">Reference proteome</keyword>
<organism evidence="1 2">
    <name type="scientific">Paracoccus marinaquae</name>
    <dbReference type="NCBI Taxonomy" id="2841926"/>
    <lineage>
        <taxon>Bacteria</taxon>
        <taxon>Pseudomonadati</taxon>
        <taxon>Pseudomonadota</taxon>
        <taxon>Alphaproteobacteria</taxon>
        <taxon>Rhodobacterales</taxon>
        <taxon>Paracoccaceae</taxon>
        <taxon>Paracoccus</taxon>
    </lineage>
</organism>
<sequence length="59" mass="6518">MTYQITSKNLRARSDPDIRVLLARSGRVARNLTADYGLLVGFFAGWQIPSTATLPRPSP</sequence>
<proteinExistence type="predicted"/>
<dbReference type="EMBL" id="JAHKNG010000015">
    <property type="protein sequence ID" value="MBU3030491.1"/>
    <property type="molecule type" value="Genomic_DNA"/>
</dbReference>
<accession>A0ABS6AJT9</accession>
<dbReference type="Proteomes" id="UP001166191">
    <property type="component" value="Unassembled WGS sequence"/>
</dbReference>
<comment type="caution">
    <text evidence="1">The sequence shown here is derived from an EMBL/GenBank/DDBJ whole genome shotgun (WGS) entry which is preliminary data.</text>
</comment>
<gene>
    <name evidence="1" type="ORF">KNW02_10220</name>
</gene>
<evidence type="ECO:0000313" key="2">
    <source>
        <dbReference type="Proteomes" id="UP001166191"/>
    </source>
</evidence>
<reference evidence="1" key="1">
    <citation type="submission" date="2021-06" db="EMBL/GenBank/DDBJ databases">
        <title>Paracoccus bacterium XHP0099 sp. nov., isolated from the surface waters of the Yellow Sea.</title>
        <authorList>
            <person name="Xue H."/>
            <person name="Zhang D."/>
        </authorList>
    </citation>
    <scope>NUCLEOTIDE SEQUENCE</scope>
    <source>
        <strain evidence="1">XHP0099</strain>
    </source>
</reference>
<name>A0ABS6AJT9_9RHOB</name>
<evidence type="ECO:0000313" key="1">
    <source>
        <dbReference type="EMBL" id="MBU3030491.1"/>
    </source>
</evidence>